<evidence type="ECO:0000313" key="2">
    <source>
        <dbReference type="EMBL" id="RXW13297.1"/>
    </source>
</evidence>
<proteinExistence type="predicted"/>
<dbReference type="Pfam" id="PF20414">
    <property type="entry name" value="DUF6698"/>
    <property type="match status" value="1"/>
</dbReference>
<dbReference type="AlphaFoldDB" id="A0A4Q2D238"/>
<dbReference type="Proteomes" id="UP000290288">
    <property type="component" value="Unassembled WGS sequence"/>
</dbReference>
<organism evidence="2 3">
    <name type="scientific">Candolleomyces aberdarensis</name>
    <dbReference type="NCBI Taxonomy" id="2316362"/>
    <lineage>
        <taxon>Eukaryota</taxon>
        <taxon>Fungi</taxon>
        <taxon>Dikarya</taxon>
        <taxon>Basidiomycota</taxon>
        <taxon>Agaricomycotina</taxon>
        <taxon>Agaricomycetes</taxon>
        <taxon>Agaricomycetidae</taxon>
        <taxon>Agaricales</taxon>
        <taxon>Agaricineae</taxon>
        <taxon>Psathyrellaceae</taxon>
        <taxon>Candolleomyces</taxon>
    </lineage>
</organism>
<keyword evidence="3" id="KW-1185">Reference proteome</keyword>
<evidence type="ECO:0000256" key="1">
    <source>
        <dbReference type="SAM" id="MobiDB-lite"/>
    </source>
</evidence>
<comment type="caution">
    <text evidence="2">The sequence shown here is derived from an EMBL/GenBank/DDBJ whole genome shotgun (WGS) entry which is preliminary data.</text>
</comment>
<dbReference type="InterPro" id="IPR046521">
    <property type="entry name" value="DUF6698"/>
</dbReference>
<dbReference type="EMBL" id="SDEE01000958">
    <property type="protein sequence ID" value="RXW13297.1"/>
    <property type="molecule type" value="Genomic_DNA"/>
</dbReference>
<gene>
    <name evidence="2" type="ORF">EST38_g12556</name>
</gene>
<sequence length="187" mass="21052">MDNILRPSEFLNLHKLNPAQHITMSQKENVPLTGTKRKARSDNSSGDVFTCSPRKQSKTDPLVGFGHHFGRTIRSFCRLQPLIKNGMTWIMQLELERITEADLSPSELKEHDIYVQLLALSPGLEERLCTGSDQEIFYVADMITKGASGASVLSPPLQRNVKTDRGFHHPQTGELLCPVNLNWNDDK</sequence>
<evidence type="ECO:0000313" key="3">
    <source>
        <dbReference type="Proteomes" id="UP000290288"/>
    </source>
</evidence>
<dbReference type="STRING" id="2316362.A0A4Q2D238"/>
<feature type="region of interest" description="Disordered" evidence="1">
    <location>
        <begin position="31"/>
        <end position="55"/>
    </location>
</feature>
<reference evidence="2 3" key="1">
    <citation type="submission" date="2019-01" db="EMBL/GenBank/DDBJ databases">
        <title>Draft genome sequence of Psathyrella aberdarensis IHI B618.</title>
        <authorList>
            <person name="Buettner E."/>
            <person name="Kellner H."/>
        </authorList>
    </citation>
    <scope>NUCLEOTIDE SEQUENCE [LARGE SCALE GENOMIC DNA]</scope>
    <source>
        <strain evidence="2 3">IHI B618</strain>
    </source>
</reference>
<protein>
    <submittedName>
        <fullName evidence="2">Uncharacterized protein</fullName>
    </submittedName>
</protein>
<name>A0A4Q2D238_9AGAR</name>
<accession>A0A4Q2D238</accession>
<dbReference type="OrthoDB" id="3005014at2759"/>